<feature type="compositionally biased region" description="Polar residues" evidence="1">
    <location>
        <begin position="269"/>
        <end position="287"/>
    </location>
</feature>
<feature type="region of interest" description="Disordered" evidence="1">
    <location>
        <begin position="362"/>
        <end position="381"/>
    </location>
</feature>
<feature type="compositionally biased region" description="Polar residues" evidence="1">
    <location>
        <begin position="63"/>
        <end position="95"/>
    </location>
</feature>
<proteinExistence type="predicted"/>
<name>A0A8H5NRG2_GIBSU</name>
<feature type="compositionally biased region" description="Polar residues" evidence="1">
    <location>
        <begin position="146"/>
        <end position="160"/>
    </location>
</feature>
<keyword evidence="2" id="KW-0732">Signal</keyword>
<protein>
    <submittedName>
        <fullName evidence="3">Uncharacterized protein</fullName>
    </submittedName>
</protein>
<feature type="compositionally biased region" description="Polar residues" evidence="1">
    <location>
        <begin position="295"/>
        <end position="305"/>
    </location>
</feature>
<feature type="compositionally biased region" description="Acidic residues" evidence="1">
    <location>
        <begin position="456"/>
        <end position="472"/>
    </location>
</feature>
<dbReference type="AlphaFoldDB" id="A0A8H5NRG2"/>
<feature type="compositionally biased region" description="Polar residues" evidence="1">
    <location>
        <begin position="238"/>
        <end position="253"/>
    </location>
</feature>
<evidence type="ECO:0000256" key="2">
    <source>
        <dbReference type="SAM" id="SignalP"/>
    </source>
</evidence>
<keyword evidence="4" id="KW-1185">Reference proteome</keyword>
<dbReference type="Proteomes" id="UP000547976">
    <property type="component" value="Unassembled WGS sequence"/>
</dbReference>
<feature type="region of interest" description="Disordered" evidence="1">
    <location>
        <begin position="62"/>
        <end position="305"/>
    </location>
</feature>
<comment type="caution">
    <text evidence="3">The sequence shown here is derived from an EMBL/GenBank/DDBJ whole genome shotgun (WGS) entry which is preliminary data.</text>
</comment>
<feature type="compositionally biased region" description="Basic and acidic residues" evidence="1">
    <location>
        <begin position="225"/>
        <end position="237"/>
    </location>
</feature>
<dbReference type="GeneID" id="59313738"/>
<feature type="compositionally biased region" description="Low complexity" evidence="1">
    <location>
        <begin position="254"/>
        <end position="268"/>
    </location>
</feature>
<reference evidence="3 4" key="1">
    <citation type="submission" date="2020-05" db="EMBL/GenBank/DDBJ databases">
        <title>Identification and distribution of gene clusters putatively required for synthesis of sphingolipid metabolism inhibitors in phylogenetically diverse species of the filamentous fungus Fusarium.</title>
        <authorList>
            <person name="Kim H.-S."/>
            <person name="Busman M."/>
            <person name="Brown D.W."/>
            <person name="Divon H."/>
            <person name="Uhlig S."/>
            <person name="Proctor R.H."/>
        </authorList>
    </citation>
    <scope>NUCLEOTIDE SEQUENCE [LARGE SCALE GENOMIC DNA]</scope>
    <source>
        <strain evidence="3 4">NRRL 66333</strain>
    </source>
</reference>
<feature type="compositionally biased region" description="Low complexity" evidence="1">
    <location>
        <begin position="108"/>
        <end position="123"/>
    </location>
</feature>
<feature type="region of interest" description="Disordered" evidence="1">
    <location>
        <begin position="493"/>
        <end position="526"/>
    </location>
</feature>
<evidence type="ECO:0000313" key="4">
    <source>
        <dbReference type="Proteomes" id="UP000547976"/>
    </source>
</evidence>
<feature type="chain" id="PRO_5034162075" evidence="2">
    <location>
        <begin position="17"/>
        <end position="526"/>
    </location>
</feature>
<evidence type="ECO:0000256" key="1">
    <source>
        <dbReference type="SAM" id="MobiDB-lite"/>
    </source>
</evidence>
<dbReference type="EMBL" id="JAAOAV010000518">
    <property type="protein sequence ID" value="KAF5574238.1"/>
    <property type="molecule type" value="Genomic_DNA"/>
</dbReference>
<evidence type="ECO:0000313" key="3">
    <source>
        <dbReference type="EMBL" id="KAF5574238.1"/>
    </source>
</evidence>
<feature type="signal peptide" evidence="2">
    <location>
        <begin position="1"/>
        <end position="16"/>
    </location>
</feature>
<sequence>MKHCFILALWSVGALAGPCNPIETAGSSTFSGGLEDCNDELAKDSSTFLAVTLPGQDVAVETSIPTESSDNENAQVSVSIRPTEPTQVINGQETGLASGDDTKPGEDGSAPATTTGSAAGEASDNATSAGANGPGDVDTETVPANVGNTDLNGETTQGLSPDTGGLPTATGSGNSNQEQPTTESQPTDHPVSEKTSAFGSDNTSAVDTSPKTTQTEAHNGAHTTTHGDDATSKHVSDNPDTSSVSFSSGNDQSTNVDTATTANPTATNDGSDSTPTTNAPEGLSPTTVGGHPEWVSNTWITTTGDNSETTIVPVLVGCPGCGGKGSGIVLFGFPKTTGTWFKLPGLPKFKFPCIPPFCTTSPDTSKDSDEDDDDDDNKSYSTTCTDKATVTDCFVTCTTYTGPAGSAITPDCKTTCTKTHTGCDVVGTTTTPSATACGPSGDSSCKSCERKLVSEVDPEDLDEDTEDSEESDLERRVPKKKKFVNVRGCGKLPKNPKFPDYPGGNTVLDNDRNIIPNNSPLKDIKK</sequence>
<dbReference type="OrthoDB" id="5084844at2759"/>
<feature type="region of interest" description="Disordered" evidence="1">
    <location>
        <begin position="456"/>
        <end position="476"/>
    </location>
</feature>
<organism evidence="3 4">
    <name type="scientific">Gibberella subglutinans</name>
    <name type="common">Fusarium subglutinans</name>
    <dbReference type="NCBI Taxonomy" id="42677"/>
    <lineage>
        <taxon>Eukaryota</taxon>
        <taxon>Fungi</taxon>
        <taxon>Dikarya</taxon>
        <taxon>Ascomycota</taxon>
        <taxon>Pezizomycotina</taxon>
        <taxon>Sordariomycetes</taxon>
        <taxon>Hypocreomycetidae</taxon>
        <taxon>Hypocreales</taxon>
        <taxon>Nectriaceae</taxon>
        <taxon>Fusarium</taxon>
        <taxon>Fusarium fujikuroi species complex</taxon>
    </lineage>
</organism>
<gene>
    <name evidence="3" type="ORF">FSUBG_14065</name>
</gene>
<dbReference type="RefSeq" id="XP_036530478.1">
    <property type="nucleotide sequence ID" value="XM_036679020.1"/>
</dbReference>
<accession>A0A8H5NRG2</accession>
<feature type="compositionally biased region" description="Polar residues" evidence="1">
    <location>
        <begin position="169"/>
        <end position="224"/>
    </location>
</feature>